<gene>
    <name evidence="5" type="ORF">N7496_010409</name>
</gene>
<dbReference type="Proteomes" id="UP001147782">
    <property type="component" value="Unassembled WGS sequence"/>
</dbReference>
<dbReference type="PRINTS" id="PR01415">
    <property type="entry name" value="ANKYRIN"/>
</dbReference>
<accession>A0A9W9RQS6</accession>
<evidence type="ECO:0000259" key="4">
    <source>
        <dbReference type="PROSITE" id="PS50181"/>
    </source>
</evidence>
<comment type="caution">
    <text evidence="5">The sequence shown here is derived from an EMBL/GenBank/DDBJ whole genome shotgun (WGS) entry which is preliminary data.</text>
</comment>
<sequence>MSILRLPNELLLHITTFLSQDCDIASLLRANRRLKDLLEEPLFQNNLSTNNGSALPLCAKYGLRSGVQTLLRLGANGDETDLDCRTAWSYAAEKGDFETWQMLLVHEKSLGRKLDVNFKDFDERTLLSWAAEGGQLEFVQYLVQLGATVNSKCMEKRTPLSYAAQSGHFTMVRWLLDQGAETYDSTRLSDRDGLTPLHYAAFEGHEDIMRLLISIGADVDNMGLDCMDIAAQTPLMEAARGGQYAAAKMLLEMGANVNQGDGRGMSPLQYAARAGVGEPLRESEYHLANFICNQPGPGWYFDGHGYQAPHKSGKSGDYLAIVKLLVAHGADPNKEHDDHYGEFQGGPLYCAAWSGATEIVQFLIDLGADVNENAVIHAAARNGHLDVVEKLLVNGADANAIWAGHTPLDRAKFAAKMVDQGKDYHEYGDMWNRKMMSLFEANIPNYHRVVEMLIAHGGKVGREDFSPW</sequence>
<feature type="repeat" description="ANK" evidence="3">
    <location>
        <begin position="371"/>
        <end position="400"/>
    </location>
</feature>
<dbReference type="GeneID" id="81442501"/>
<dbReference type="InterPro" id="IPR001810">
    <property type="entry name" value="F-box_dom"/>
</dbReference>
<proteinExistence type="predicted"/>
<keyword evidence="6" id="KW-1185">Reference proteome</keyword>
<keyword evidence="2 3" id="KW-0040">ANK repeat</keyword>
<feature type="repeat" description="ANK" evidence="3">
    <location>
        <begin position="192"/>
        <end position="224"/>
    </location>
</feature>
<dbReference type="InterPro" id="IPR050776">
    <property type="entry name" value="Ank_Repeat/CDKN_Inhibitor"/>
</dbReference>
<dbReference type="PANTHER" id="PTHR24201">
    <property type="entry name" value="ANK_REP_REGION DOMAIN-CONTAINING PROTEIN"/>
    <property type="match status" value="1"/>
</dbReference>
<dbReference type="InterPro" id="IPR002110">
    <property type="entry name" value="Ankyrin_rpt"/>
</dbReference>
<dbReference type="Gene3D" id="1.25.40.20">
    <property type="entry name" value="Ankyrin repeat-containing domain"/>
    <property type="match status" value="3"/>
</dbReference>
<keyword evidence="1" id="KW-0677">Repeat</keyword>
<feature type="repeat" description="ANK" evidence="3">
    <location>
        <begin position="155"/>
        <end position="187"/>
    </location>
</feature>
<dbReference type="PROSITE" id="PS50181">
    <property type="entry name" value="FBOX"/>
    <property type="match status" value="1"/>
</dbReference>
<dbReference type="EMBL" id="JAPZBS010000008">
    <property type="protein sequence ID" value="KAJ5364696.1"/>
    <property type="molecule type" value="Genomic_DNA"/>
</dbReference>
<reference evidence="5" key="2">
    <citation type="journal article" date="2023" name="IMA Fungus">
        <title>Comparative genomic study of the Penicillium genus elucidates a diverse pangenome and 15 lateral gene transfer events.</title>
        <authorList>
            <person name="Petersen C."/>
            <person name="Sorensen T."/>
            <person name="Nielsen M.R."/>
            <person name="Sondergaard T.E."/>
            <person name="Sorensen J.L."/>
            <person name="Fitzpatrick D.A."/>
            <person name="Frisvad J.C."/>
            <person name="Nielsen K.L."/>
        </authorList>
    </citation>
    <scope>NUCLEOTIDE SEQUENCE</scope>
    <source>
        <strain evidence="5">IBT 29864</strain>
    </source>
</reference>
<evidence type="ECO:0000313" key="6">
    <source>
        <dbReference type="Proteomes" id="UP001147782"/>
    </source>
</evidence>
<name>A0A9W9RQS6_9EURO</name>
<dbReference type="SUPFAM" id="SSF48403">
    <property type="entry name" value="Ankyrin repeat"/>
    <property type="match status" value="2"/>
</dbReference>
<dbReference type="RefSeq" id="XP_056552322.1">
    <property type="nucleotide sequence ID" value="XM_056703322.1"/>
</dbReference>
<dbReference type="SMART" id="SM00248">
    <property type="entry name" value="ANK"/>
    <property type="match status" value="8"/>
</dbReference>
<feature type="repeat" description="ANK" evidence="3">
    <location>
        <begin position="347"/>
        <end position="375"/>
    </location>
</feature>
<dbReference type="InterPro" id="IPR036770">
    <property type="entry name" value="Ankyrin_rpt-contain_sf"/>
</dbReference>
<dbReference type="Pfam" id="PF12796">
    <property type="entry name" value="Ank_2"/>
    <property type="match status" value="3"/>
</dbReference>
<evidence type="ECO:0000256" key="2">
    <source>
        <dbReference type="ARBA" id="ARBA00023043"/>
    </source>
</evidence>
<protein>
    <recommendedName>
        <fullName evidence="4">F-box domain-containing protein</fullName>
    </recommendedName>
</protein>
<dbReference type="Pfam" id="PF00023">
    <property type="entry name" value="Ank"/>
    <property type="match status" value="1"/>
</dbReference>
<dbReference type="CDD" id="cd09917">
    <property type="entry name" value="F-box_SF"/>
    <property type="match status" value="1"/>
</dbReference>
<dbReference type="PROSITE" id="PS50297">
    <property type="entry name" value="ANK_REP_REGION"/>
    <property type="match status" value="6"/>
</dbReference>
<feature type="repeat" description="ANK" evidence="3">
    <location>
        <begin position="304"/>
        <end position="337"/>
    </location>
</feature>
<evidence type="ECO:0000313" key="5">
    <source>
        <dbReference type="EMBL" id="KAJ5364696.1"/>
    </source>
</evidence>
<reference evidence="5" key="1">
    <citation type="submission" date="2022-11" db="EMBL/GenBank/DDBJ databases">
        <authorList>
            <person name="Petersen C."/>
        </authorList>
    </citation>
    <scope>NUCLEOTIDE SEQUENCE</scope>
    <source>
        <strain evidence="5">IBT 29864</strain>
    </source>
</reference>
<feature type="domain" description="F-box" evidence="4">
    <location>
        <begin position="1"/>
        <end position="46"/>
    </location>
</feature>
<feature type="repeat" description="ANK" evidence="3">
    <location>
        <begin position="230"/>
        <end position="262"/>
    </location>
</feature>
<dbReference type="PROSITE" id="PS50088">
    <property type="entry name" value="ANK_REPEAT"/>
    <property type="match status" value="7"/>
</dbReference>
<evidence type="ECO:0000256" key="3">
    <source>
        <dbReference type="PROSITE-ProRule" id="PRU00023"/>
    </source>
</evidence>
<feature type="repeat" description="ANK" evidence="3">
    <location>
        <begin position="122"/>
        <end position="154"/>
    </location>
</feature>
<dbReference type="AlphaFoldDB" id="A0A9W9RQS6"/>
<dbReference type="OrthoDB" id="1577640at2759"/>
<organism evidence="5 6">
    <name type="scientific">Penicillium cataractarum</name>
    <dbReference type="NCBI Taxonomy" id="2100454"/>
    <lineage>
        <taxon>Eukaryota</taxon>
        <taxon>Fungi</taxon>
        <taxon>Dikarya</taxon>
        <taxon>Ascomycota</taxon>
        <taxon>Pezizomycotina</taxon>
        <taxon>Eurotiomycetes</taxon>
        <taxon>Eurotiomycetidae</taxon>
        <taxon>Eurotiales</taxon>
        <taxon>Aspergillaceae</taxon>
        <taxon>Penicillium</taxon>
    </lineage>
</organism>
<evidence type="ECO:0000256" key="1">
    <source>
        <dbReference type="ARBA" id="ARBA00022737"/>
    </source>
</evidence>
<dbReference type="GO" id="GO:0005634">
    <property type="term" value="C:nucleus"/>
    <property type="evidence" value="ECO:0007669"/>
    <property type="project" value="TreeGrafter"/>
</dbReference>
<dbReference type="PANTHER" id="PTHR24201:SF16">
    <property type="entry name" value="ANKYRIN-1-LIKE-RELATED"/>
    <property type="match status" value="1"/>
</dbReference>